<feature type="transmembrane region" description="Helical" evidence="1">
    <location>
        <begin position="30"/>
        <end position="53"/>
    </location>
</feature>
<feature type="transmembrane region" description="Helical" evidence="1">
    <location>
        <begin position="117"/>
        <end position="137"/>
    </location>
</feature>
<dbReference type="OrthoDB" id="5196351at2"/>
<feature type="transmembrane region" description="Helical" evidence="1">
    <location>
        <begin position="89"/>
        <end position="111"/>
    </location>
</feature>
<evidence type="ECO:0000313" key="3">
    <source>
        <dbReference type="EMBL" id="SFM60798.1"/>
    </source>
</evidence>
<evidence type="ECO:0000313" key="5">
    <source>
        <dbReference type="Proteomes" id="UP000270697"/>
    </source>
</evidence>
<dbReference type="EMBL" id="FOUP01000001">
    <property type="protein sequence ID" value="SFM60798.1"/>
    <property type="molecule type" value="Genomic_DNA"/>
</dbReference>
<gene>
    <name evidence="2" type="ORF">ATL45_6058</name>
    <name evidence="3" type="ORF">SAMN05421805_101888</name>
</gene>
<sequence>MTNGVTGTAAENLAKAEALRARTAMAGRWYSWYLVVLGVVSAAEITLVETVFAEGFARYLVIGAWSACLVLGSWWAARRTVFPIKAGSCLIVAIAVWFGAYLVLVGPLVRWQFGTELVPWAMAALGLSIPFFVAAVVSRMLR</sequence>
<evidence type="ECO:0000313" key="4">
    <source>
        <dbReference type="Proteomes" id="UP000199398"/>
    </source>
</evidence>
<accession>A0A1I4S8H7</accession>
<dbReference type="AlphaFoldDB" id="A0A1I4S8H7"/>
<dbReference type="Proteomes" id="UP000199398">
    <property type="component" value="Unassembled WGS sequence"/>
</dbReference>
<name>A0A1I4S8H7_9PSEU</name>
<dbReference type="Proteomes" id="UP000270697">
    <property type="component" value="Unassembled WGS sequence"/>
</dbReference>
<evidence type="ECO:0000256" key="1">
    <source>
        <dbReference type="SAM" id="Phobius"/>
    </source>
</evidence>
<dbReference type="RefSeq" id="WP_093146324.1">
    <property type="nucleotide sequence ID" value="NZ_FOUP01000001.1"/>
</dbReference>
<keyword evidence="1" id="KW-1133">Transmembrane helix</keyword>
<reference evidence="2 5" key="2">
    <citation type="submission" date="2018-10" db="EMBL/GenBank/DDBJ databases">
        <title>Sequencing the genomes of 1000 actinobacteria strains.</title>
        <authorList>
            <person name="Klenk H.-P."/>
        </authorList>
    </citation>
    <scope>NUCLEOTIDE SEQUENCE [LARGE SCALE GENOMIC DNA]</scope>
    <source>
        <strain evidence="2 5">DSM 45119</strain>
    </source>
</reference>
<dbReference type="EMBL" id="RBXX01000002">
    <property type="protein sequence ID" value="RKT87638.1"/>
    <property type="molecule type" value="Genomic_DNA"/>
</dbReference>
<organism evidence="3 4">
    <name type="scientific">Saccharopolyspora antimicrobica</name>
    <dbReference type="NCBI Taxonomy" id="455193"/>
    <lineage>
        <taxon>Bacteria</taxon>
        <taxon>Bacillati</taxon>
        <taxon>Actinomycetota</taxon>
        <taxon>Actinomycetes</taxon>
        <taxon>Pseudonocardiales</taxon>
        <taxon>Pseudonocardiaceae</taxon>
        <taxon>Saccharopolyspora</taxon>
    </lineage>
</organism>
<keyword evidence="1" id="KW-0812">Transmembrane</keyword>
<evidence type="ECO:0000313" key="2">
    <source>
        <dbReference type="EMBL" id="RKT87638.1"/>
    </source>
</evidence>
<reference evidence="3 4" key="1">
    <citation type="submission" date="2016-10" db="EMBL/GenBank/DDBJ databases">
        <authorList>
            <person name="de Groot N.N."/>
        </authorList>
    </citation>
    <scope>NUCLEOTIDE SEQUENCE [LARGE SCALE GENOMIC DNA]</scope>
    <source>
        <strain evidence="3 4">CPCC 201259</strain>
    </source>
</reference>
<proteinExistence type="predicted"/>
<dbReference type="STRING" id="455193.SAMN05421805_101888"/>
<keyword evidence="5" id="KW-1185">Reference proteome</keyword>
<keyword evidence="1" id="KW-0472">Membrane</keyword>
<protein>
    <submittedName>
        <fullName evidence="3">Uncharacterized protein</fullName>
    </submittedName>
</protein>
<feature type="transmembrane region" description="Helical" evidence="1">
    <location>
        <begin position="59"/>
        <end position="77"/>
    </location>
</feature>